<comment type="similarity">
    <text evidence="1">Belongs to the RecN family.</text>
</comment>
<keyword evidence="8" id="KW-0175">Coiled coil</keyword>
<dbReference type="GO" id="GO:0006302">
    <property type="term" value="P:double-strand break repair"/>
    <property type="evidence" value="ECO:0007669"/>
    <property type="project" value="InterPro"/>
</dbReference>
<feature type="domain" description="Rad50/SbcC-type AAA" evidence="10">
    <location>
        <begin position="5"/>
        <end position="47"/>
    </location>
</feature>
<dbReference type="PANTHER" id="PTHR11059:SF0">
    <property type="entry name" value="DNA REPAIR PROTEIN RECN"/>
    <property type="match status" value="1"/>
</dbReference>
<evidence type="ECO:0000256" key="4">
    <source>
        <dbReference type="ARBA" id="ARBA00022763"/>
    </source>
</evidence>
<gene>
    <name evidence="11" type="ORF">GA0061077_0376</name>
</gene>
<feature type="coiled-coil region" evidence="8">
    <location>
        <begin position="406"/>
        <end position="433"/>
    </location>
</feature>
<evidence type="ECO:0000256" key="2">
    <source>
        <dbReference type="ARBA" id="ARBA00021315"/>
    </source>
</evidence>
<protein>
    <recommendedName>
        <fullName evidence="2">DNA repair protein RecN</fullName>
    </recommendedName>
    <alternativeName>
        <fullName evidence="7">Recombination protein N</fullName>
    </alternativeName>
</protein>
<dbReference type="InterPro" id="IPR004604">
    <property type="entry name" value="DNA_recomb/repair_RecN"/>
</dbReference>
<evidence type="ECO:0000256" key="8">
    <source>
        <dbReference type="SAM" id="Coils"/>
    </source>
</evidence>
<dbReference type="Gene3D" id="3.40.50.300">
    <property type="entry name" value="P-loop containing nucleotide triphosphate hydrolases"/>
    <property type="match status" value="2"/>
</dbReference>
<evidence type="ECO:0000256" key="9">
    <source>
        <dbReference type="SAM" id="MobiDB-lite"/>
    </source>
</evidence>
<dbReference type="InterPro" id="IPR038729">
    <property type="entry name" value="Rad50/SbcC_AAA"/>
</dbReference>
<proteinExistence type="inferred from homology"/>
<keyword evidence="5" id="KW-0067">ATP-binding</keyword>
<reference evidence="12" key="1">
    <citation type="submission" date="2016-08" db="EMBL/GenBank/DDBJ databases">
        <authorList>
            <person name="Varghese N."/>
            <person name="Submissions Spin"/>
        </authorList>
    </citation>
    <scope>NUCLEOTIDE SEQUENCE [LARGE SCALE GENOMIC DNA]</scope>
    <source>
        <strain evidence="12">R-52791</strain>
    </source>
</reference>
<dbReference type="OrthoDB" id="9806954at2"/>
<keyword evidence="4" id="KW-0227">DNA damage</keyword>
<evidence type="ECO:0000313" key="11">
    <source>
        <dbReference type="EMBL" id="SCC78688.1"/>
    </source>
</evidence>
<organism evidence="11 12">
    <name type="scientific">Bifidobacterium commune</name>
    <dbReference type="NCBI Taxonomy" id="1505727"/>
    <lineage>
        <taxon>Bacteria</taxon>
        <taxon>Bacillati</taxon>
        <taxon>Actinomycetota</taxon>
        <taxon>Actinomycetes</taxon>
        <taxon>Bifidobacteriales</taxon>
        <taxon>Bifidobacteriaceae</taxon>
        <taxon>Bifidobacterium</taxon>
    </lineage>
</organism>
<evidence type="ECO:0000256" key="5">
    <source>
        <dbReference type="ARBA" id="ARBA00022840"/>
    </source>
</evidence>
<dbReference type="PANTHER" id="PTHR11059">
    <property type="entry name" value="DNA REPAIR PROTEIN RECN"/>
    <property type="match status" value="1"/>
</dbReference>
<dbReference type="GO" id="GO:0043590">
    <property type="term" value="C:bacterial nucleoid"/>
    <property type="evidence" value="ECO:0007669"/>
    <property type="project" value="TreeGrafter"/>
</dbReference>
<feature type="region of interest" description="Disordered" evidence="9">
    <location>
        <begin position="584"/>
        <end position="604"/>
    </location>
</feature>
<dbReference type="CDD" id="cd03241">
    <property type="entry name" value="ABC_RecN"/>
    <property type="match status" value="1"/>
</dbReference>
<dbReference type="InterPro" id="IPR027417">
    <property type="entry name" value="P-loop_NTPase"/>
</dbReference>
<feature type="compositionally biased region" description="Basic and acidic residues" evidence="9">
    <location>
        <begin position="637"/>
        <end position="651"/>
    </location>
</feature>
<evidence type="ECO:0000256" key="6">
    <source>
        <dbReference type="ARBA" id="ARBA00023204"/>
    </source>
</evidence>
<evidence type="ECO:0000259" key="10">
    <source>
        <dbReference type="Pfam" id="PF13476"/>
    </source>
</evidence>
<dbReference type="Pfam" id="PF13476">
    <property type="entry name" value="AAA_23"/>
    <property type="match status" value="1"/>
</dbReference>
<dbReference type="GO" id="GO:0005524">
    <property type="term" value="F:ATP binding"/>
    <property type="evidence" value="ECO:0007669"/>
    <property type="project" value="UniProtKB-KW"/>
</dbReference>
<feature type="coiled-coil region" evidence="8">
    <location>
        <begin position="180"/>
        <end position="207"/>
    </location>
</feature>
<keyword evidence="6" id="KW-0234">DNA repair</keyword>
<evidence type="ECO:0000256" key="1">
    <source>
        <dbReference type="ARBA" id="ARBA00009441"/>
    </source>
</evidence>
<evidence type="ECO:0000256" key="7">
    <source>
        <dbReference type="ARBA" id="ARBA00033408"/>
    </source>
</evidence>
<dbReference type="SUPFAM" id="SSF52540">
    <property type="entry name" value="P-loop containing nucleoside triphosphate hydrolases"/>
    <property type="match status" value="2"/>
</dbReference>
<dbReference type="RefSeq" id="WP_091847228.1">
    <property type="nucleotide sequence ID" value="NZ_FMBL01000001.1"/>
</dbReference>
<evidence type="ECO:0000256" key="3">
    <source>
        <dbReference type="ARBA" id="ARBA00022741"/>
    </source>
</evidence>
<sequence length="651" mass="69286">MLEELEVRNLGPIRSAVLNPSAGMTAITGETGAGKSMLLSAIRLISGAPSGVGSVAQGTEAAWTQGVFNVDGAGKAERLALDAGVLDLEEATGGTDLDGVARRELFLSRTVPASGRSRAVLCGHSVPRNVLADVSGELITIHGQADQLRLASASRQRDFLDMAANDLAERDDYRRCWDQLQAVDERLQRLTNQEASARQRADYLRESIEQINKTDPKPGEDEALKEKRSRVENAAEIAQGVASALSALDTSQADSDTDTQGASQAIGHAISALRAIRVDGAFGDAADRLESLNADLADIVFSLSNAMDIDEGAEGLDALNSRIHQLDELTRRWGPALDDVIDWRDKAVYELEDLGASPEKIEELKTQRKSAFDDAMNAAETLSKKRASVAKTLADTVTTELDSLAMAGASLEIRVIQRNAKRASNEAKAAELNTNSKHDTWPLDVNGIDDIEFLFTPFPGSPQLPMGKSASGGELSRLMLALELAVAQRRTAQRHNASDQTGGVKQKKDVGEVLVTASNSDVADMTFIFDEVDAGVGGKAAVELGKRLAKLSQTSQVIVVTHLAQVASWADAQFVVSKGEAIRGGSNAAEDKGSDDTVANDSSEGKIQTTVHEVTGDARVHEIARMLSGSESGTSLEHAKELLESSTLEKG</sequence>
<keyword evidence="3" id="KW-0547">Nucleotide-binding</keyword>
<dbReference type="GO" id="GO:0009432">
    <property type="term" value="P:SOS response"/>
    <property type="evidence" value="ECO:0007669"/>
    <property type="project" value="TreeGrafter"/>
</dbReference>
<name>A0A1C4H242_9BIFI</name>
<evidence type="ECO:0000313" key="12">
    <source>
        <dbReference type="Proteomes" id="UP000242610"/>
    </source>
</evidence>
<dbReference type="Proteomes" id="UP000242610">
    <property type="component" value="Unassembled WGS sequence"/>
</dbReference>
<dbReference type="AlphaFoldDB" id="A0A1C4H242"/>
<feature type="region of interest" description="Disordered" evidence="9">
    <location>
        <begin position="628"/>
        <end position="651"/>
    </location>
</feature>
<dbReference type="GO" id="GO:0016887">
    <property type="term" value="F:ATP hydrolysis activity"/>
    <property type="evidence" value="ECO:0007669"/>
    <property type="project" value="InterPro"/>
</dbReference>
<accession>A0A1C4H242</accession>
<dbReference type="GO" id="GO:0006310">
    <property type="term" value="P:DNA recombination"/>
    <property type="evidence" value="ECO:0007669"/>
    <property type="project" value="InterPro"/>
</dbReference>
<dbReference type="EMBL" id="FMBL01000001">
    <property type="protein sequence ID" value="SCC78688.1"/>
    <property type="molecule type" value="Genomic_DNA"/>
</dbReference>
<keyword evidence="12" id="KW-1185">Reference proteome</keyword>
<dbReference type="STRING" id="1505727.GA0061077_0376"/>